<sequence>MRRGGFGHGGNVFQKLDEIKGDNHLSRHLEELTGKVRDCKRLNSVEQVTYCEIQLKKEKHSESGETELIGEGDKEEIYNEEHEKHLVICNTSWTLFVDGFDKDSNYFYDQFDDSNGAEKLNEAIDNEPIQKTVIMKERASREMGETFLDGLATSFRES</sequence>
<keyword evidence="2" id="KW-1185">Reference proteome</keyword>
<accession>A0AAQ3SWE8</accession>
<reference evidence="1 2" key="1">
    <citation type="submission" date="2024-02" db="EMBL/GenBank/DDBJ databases">
        <title>High-quality chromosome-scale genome assembly of Pensacola bahiagrass (Paspalum notatum Flugge var. saurae).</title>
        <authorList>
            <person name="Vega J.M."/>
            <person name="Podio M."/>
            <person name="Orjuela J."/>
            <person name="Siena L.A."/>
            <person name="Pessino S.C."/>
            <person name="Combes M.C."/>
            <person name="Mariac C."/>
            <person name="Albertini E."/>
            <person name="Pupilli F."/>
            <person name="Ortiz J.P.A."/>
            <person name="Leblanc O."/>
        </authorList>
    </citation>
    <scope>NUCLEOTIDE SEQUENCE [LARGE SCALE GENOMIC DNA]</scope>
    <source>
        <strain evidence="1">R1</strain>
        <tissue evidence="1">Leaf</tissue>
    </source>
</reference>
<gene>
    <name evidence="1" type="ORF">U9M48_011714</name>
</gene>
<proteinExistence type="predicted"/>
<protein>
    <submittedName>
        <fullName evidence="1">Uncharacterized protein</fullName>
    </submittedName>
</protein>
<dbReference type="EMBL" id="CP144747">
    <property type="protein sequence ID" value="WVZ61906.1"/>
    <property type="molecule type" value="Genomic_DNA"/>
</dbReference>
<dbReference type="AlphaFoldDB" id="A0AAQ3SWE8"/>
<evidence type="ECO:0000313" key="1">
    <source>
        <dbReference type="EMBL" id="WVZ61906.1"/>
    </source>
</evidence>
<name>A0AAQ3SWE8_PASNO</name>
<evidence type="ECO:0000313" key="2">
    <source>
        <dbReference type="Proteomes" id="UP001341281"/>
    </source>
</evidence>
<organism evidence="1 2">
    <name type="scientific">Paspalum notatum var. saurae</name>
    <dbReference type="NCBI Taxonomy" id="547442"/>
    <lineage>
        <taxon>Eukaryota</taxon>
        <taxon>Viridiplantae</taxon>
        <taxon>Streptophyta</taxon>
        <taxon>Embryophyta</taxon>
        <taxon>Tracheophyta</taxon>
        <taxon>Spermatophyta</taxon>
        <taxon>Magnoliopsida</taxon>
        <taxon>Liliopsida</taxon>
        <taxon>Poales</taxon>
        <taxon>Poaceae</taxon>
        <taxon>PACMAD clade</taxon>
        <taxon>Panicoideae</taxon>
        <taxon>Andropogonodae</taxon>
        <taxon>Paspaleae</taxon>
        <taxon>Paspalinae</taxon>
        <taxon>Paspalum</taxon>
    </lineage>
</organism>
<dbReference type="Proteomes" id="UP001341281">
    <property type="component" value="Chromosome 03"/>
</dbReference>